<keyword evidence="1" id="KW-0732">Signal</keyword>
<evidence type="ECO:0000313" key="3">
    <source>
        <dbReference type="EMBL" id="TDX94359.1"/>
    </source>
</evidence>
<comment type="caution">
    <text evidence="2">The sequence shown here is derived from an EMBL/GenBank/DDBJ whole genome shotgun (WGS) entry which is preliminary data.</text>
</comment>
<evidence type="ECO:0000313" key="4">
    <source>
        <dbReference type="Proteomes" id="UP000269375"/>
    </source>
</evidence>
<dbReference type="AlphaFoldDB" id="A0A3N0W6H2"/>
<reference evidence="3 5" key="2">
    <citation type="submission" date="2019-03" db="EMBL/GenBank/DDBJ databases">
        <title>Genomic Encyclopedia of Archaeal and Bacterial Type Strains, Phase II (KMG-II): from individual species to whole genera.</title>
        <authorList>
            <person name="Goeker M."/>
        </authorList>
    </citation>
    <scope>NUCLEOTIDE SEQUENCE [LARGE SCALE GENOMIC DNA]</scope>
    <source>
        <strain evidence="3 5">DSM 15235</strain>
    </source>
</reference>
<dbReference type="Proteomes" id="UP000269375">
    <property type="component" value="Unassembled WGS sequence"/>
</dbReference>
<evidence type="ECO:0000313" key="2">
    <source>
        <dbReference type="EMBL" id="ROI00652.1"/>
    </source>
</evidence>
<evidence type="ECO:0000256" key="1">
    <source>
        <dbReference type="SAM" id="SignalP"/>
    </source>
</evidence>
<dbReference type="EMBL" id="SOQW01000001">
    <property type="protein sequence ID" value="TDX94359.1"/>
    <property type="molecule type" value="Genomic_DNA"/>
</dbReference>
<dbReference type="RefSeq" id="WP_123262347.1">
    <property type="nucleotide sequence ID" value="NZ_RJTX01000001.1"/>
</dbReference>
<dbReference type="OrthoDB" id="1242646at2"/>
<dbReference type="Proteomes" id="UP000295709">
    <property type="component" value="Unassembled WGS sequence"/>
</dbReference>
<name>A0A3N0W6H2_9FLAO</name>
<dbReference type="EMBL" id="RJTX01000001">
    <property type="protein sequence ID" value="ROI00652.1"/>
    <property type="molecule type" value="Genomic_DNA"/>
</dbReference>
<protein>
    <recommendedName>
        <fullName evidence="6">T9SS C-terminal target domain-containing protein</fullName>
    </recommendedName>
</protein>
<feature type="chain" id="PRO_5017953507" description="T9SS C-terminal target domain-containing protein" evidence="1">
    <location>
        <begin position="19"/>
        <end position="417"/>
    </location>
</feature>
<gene>
    <name evidence="3" type="ORF">BCF50_0123</name>
    <name evidence="2" type="ORF">EGI05_07180</name>
</gene>
<sequence length="417" mass="43678">MTKKLFPVVLLTGSFAFAQVGVNTVSPKATLEVAGNPTDNTKYDGIIAPRITGDQLKAKNYSASQTGALVYVTAADSAPSGQTLDVTSPGYYYFNGDSAVNKWVKLSTGISATPEPWNVQNTANPATTNNQNIYQNGKVGVGFLPTDAISDRQFEVKGDMKAQYGSGSNYFGIDTNLLGVGSGMYSSDNTDLSVANNLSLVMTRPGISSLQSNNGQGGGSVVTFSNPNGGAFGLVASNSNQTVSASVFGQSDGFANYLNFSHSKTNAESTILMLEKMKGTTFIYNNTSGTEEGNYTLPRTNGTANEVLVSDGAVNAQLSWKDVSALPQKIRTLASGTVAVDDYTVLVTGNISLPAASVSNLGKTYNLINDTSGPVTVAGTFRMNGGNFSNYGLNNTELGRGIVVQSTGSAWVLISRY</sequence>
<evidence type="ECO:0000313" key="5">
    <source>
        <dbReference type="Proteomes" id="UP000295709"/>
    </source>
</evidence>
<organism evidence="2 4">
    <name type="scientific">Chryseobacterium daecheongense</name>
    <dbReference type="NCBI Taxonomy" id="192389"/>
    <lineage>
        <taxon>Bacteria</taxon>
        <taxon>Pseudomonadati</taxon>
        <taxon>Bacteroidota</taxon>
        <taxon>Flavobacteriia</taxon>
        <taxon>Flavobacteriales</taxon>
        <taxon>Weeksellaceae</taxon>
        <taxon>Chryseobacterium group</taxon>
        <taxon>Chryseobacterium</taxon>
    </lineage>
</organism>
<keyword evidence="5" id="KW-1185">Reference proteome</keyword>
<reference evidence="2 4" key="1">
    <citation type="submission" date="2018-11" db="EMBL/GenBank/DDBJ databases">
        <title>Proposal to divide the Flavobacteriaceae and reorganize its genera based on Amino Acid Identity values calculated from whole genome sequences.</title>
        <authorList>
            <person name="Nicholson A.C."/>
            <person name="Gulvik C.A."/>
            <person name="Whitney A.M."/>
            <person name="Humrighouse B.W."/>
            <person name="Bell M."/>
            <person name="Holmes B."/>
            <person name="Steigerwalt A."/>
            <person name="Villarma A."/>
            <person name="Sheth M."/>
            <person name="Batra D."/>
            <person name="Pryor J."/>
            <person name="Bernardet J.-F."/>
            <person name="Hugo C."/>
            <person name="Kampfer P."/>
            <person name="Newman J."/>
            <person name="Mcquiston J.R."/>
        </authorList>
    </citation>
    <scope>NUCLEOTIDE SEQUENCE [LARGE SCALE GENOMIC DNA]</scope>
    <source>
        <strain evidence="2 4">DSM 15235</strain>
    </source>
</reference>
<evidence type="ECO:0008006" key="6">
    <source>
        <dbReference type="Google" id="ProtNLM"/>
    </source>
</evidence>
<accession>A0A3N0W6H2</accession>
<proteinExistence type="predicted"/>
<feature type="signal peptide" evidence="1">
    <location>
        <begin position="1"/>
        <end position="18"/>
    </location>
</feature>